<dbReference type="InterPro" id="IPR009057">
    <property type="entry name" value="Homeodomain-like_sf"/>
</dbReference>
<evidence type="ECO:0000256" key="2">
    <source>
        <dbReference type="SAM" id="MobiDB-lite"/>
    </source>
</evidence>
<accession>A0AAW1KFI7</accession>
<dbReference type="Proteomes" id="UP001458880">
    <property type="component" value="Unassembled WGS sequence"/>
</dbReference>
<gene>
    <name evidence="3" type="ORF">QE152_g24360</name>
</gene>
<dbReference type="Gene3D" id="3.30.420.10">
    <property type="entry name" value="Ribonuclease H-like superfamily/Ribonuclease H"/>
    <property type="match status" value="1"/>
</dbReference>
<feature type="region of interest" description="Disordered" evidence="2">
    <location>
        <begin position="664"/>
        <end position="733"/>
    </location>
</feature>
<dbReference type="AlphaFoldDB" id="A0AAW1KFI7"/>
<keyword evidence="4" id="KW-1185">Reference proteome</keyword>
<dbReference type="PANTHER" id="PTHR19303:SF71">
    <property type="entry name" value="ZINC FINGER PHD-TYPE DOMAIN-CONTAINING PROTEIN"/>
    <property type="match status" value="1"/>
</dbReference>
<proteinExistence type="predicted"/>
<sequence>MDAGIIIDQFLETTMVAWNANGLKEKMAELVQYVLDLDADLVLIGGPGMGLKRRWRSWSKLQGLSSQPSFRAWPRRTRRHQEASRHSPLPVPGLRSLKAFGIQIQTMNTKKRLRKTTKGFQESKQAHIEKAEQIQRAVLAITQDHLKLRDAARRFHVSKSTLHRYITKYNNTNDDIKASFNFKRNHGFSTVFSEEEEQLLSEYLKNASHMCYGMSANETRWFAYRFAVANEKIVPNSWHKNNLAAAGEECVIEKYGFTVRQILNCDETSKYNVSIFFNNLRSVIEKYGFTVRQILNCDETSVTTVHRPPKVVAPCGQRQVGKVTSAKRGTLVTMCATNCANGTYVPPFFIFPRKNLKPHMLNGAPPGSKGAAHPSGWMTGTNFVKPHMLNGAPPGSKGLVECKHIIHAKCFELSEAIIERVATCPVCRTNVLDQKDILRKVYRRYNNQDRERVVASANRRKNWTALAISLGVHYKTGCHWINSEREKMLAKGGYKPKMLSEKEINTILSWLEDNCTLTLKLIKTKVLQEFHKGTCTSTIGNYLEGSMYSFKNVHKQSINMNSLKNKQKRADYVTALNNLVQAGKQIVWIDETNFNLFGRRSKGRSTKGARAVQVLPAARGPNIHLIGAVSAAGVRSMERRRGLFTTESANCWMTTVFRHWEEIDGNGHAPRQDPNRIELSSPQGHTHIDNGQQAGKSLSQPGRSQRPRITPQAPTGNLSDQTPTSRGNKIPPIVLRDKSGWCGISAEIRRRGHNFTKAQNIAYGIRVFPATVADFRGIAKFFKNDNIPFHTYQLPSEKVLNVVIRGIPFEIPEDQILKGLQELGFNPDSVARMRRGRGGASMPLILVKISKDQKTI</sequence>
<dbReference type="Gene3D" id="3.30.40.10">
    <property type="entry name" value="Zinc/RING finger domain, C3HC4 (zinc finger)"/>
    <property type="match status" value="1"/>
</dbReference>
<evidence type="ECO:0000313" key="3">
    <source>
        <dbReference type="EMBL" id="KAK9717064.1"/>
    </source>
</evidence>
<comment type="subcellular location">
    <subcellularLocation>
        <location evidence="1">Nucleus</location>
    </subcellularLocation>
</comment>
<evidence type="ECO:0000256" key="1">
    <source>
        <dbReference type="ARBA" id="ARBA00004123"/>
    </source>
</evidence>
<protein>
    <recommendedName>
        <fullName evidence="5">HTH psq-type domain-containing protein</fullName>
    </recommendedName>
</protein>
<dbReference type="GO" id="GO:0003677">
    <property type="term" value="F:DNA binding"/>
    <property type="evidence" value="ECO:0007669"/>
    <property type="project" value="TreeGrafter"/>
</dbReference>
<comment type="caution">
    <text evidence="3">The sequence shown here is derived from an EMBL/GenBank/DDBJ whole genome shotgun (WGS) entry which is preliminary data.</text>
</comment>
<feature type="region of interest" description="Disordered" evidence="2">
    <location>
        <begin position="69"/>
        <end position="88"/>
    </location>
</feature>
<evidence type="ECO:0008006" key="5">
    <source>
        <dbReference type="Google" id="ProtNLM"/>
    </source>
</evidence>
<dbReference type="InterPro" id="IPR036397">
    <property type="entry name" value="RNaseH_sf"/>
</dbReference>
<feature type="compositionally biased region" description="Polar residues" evidence="2">
    <location>
        <begin position="712"/>
        <end position="727"/>
    </location>
</feature>
<evidence type="ECO:0000313" key="4">
    <source>
        <dbReference type="Proteomes" id="UP001458880"/>
    </source>
</evidence>
<dbReference type="EMBL" id="JASPKY010000247">
    <property type="protein sequence ID" value="KAK9717064.1"/>
    <property type="molecule type" value="Genomic_DNA"/>
</dbReference>
<feature type="compositionally biased region" description="Polar residues" evidence="2">
    <location>
        <begin position="678"/>
        <end position="703"/>
    </location>
</feature>
<organism evidence="3 4">
    <name type="scientific">Popillia japonica</name>
    <name type="common">Japanese beetle</name>
    <dbReference type="NCBI Taxonomy" id="7064"/>
    <lineage>
        <taxon>Eukaryota</taxon>
        <taxon>Metazoa</taxon>
        <taxon>Ecdysozoa</taxon>
        <taxon>Arthropoda</taxon>
        <taxon>Hexapoda</taxon>
        <taxon>Insecta</taxon>
        <taxon>Pterygota</taxon>
        <taxon>Neoptera</taxon>
        <taxon>Endopterygota</taxon>
        <taxon>Coleoptera</taxon>
        <taxon>Polyphaga</taxon>
        <taxon>Scarabaeiformia</taxon>
        <taxon>Scarabaeidae</taxon>
        <taxon>Rutelinae</taxon>
        <taxon>Popillia</taxon>
    </lineage>
</organism>
<dbReference type="InterPro" id="IPR050863">
    <property type="entry name" value="CenT-Element_Derived"/>
</dbReference>
<dbReference type="SUPFAM" id="SSF46689">
    <property type="entry name" value="Homeodomain-like"/>
    <property type="match status" value="1"/>
</dbReference>
<reference evidence="3 4" key="1">
    <citation type="journal article" date="2024" name="BMC Genomics">
        <title>De novo assembly and annotation of Popillia japonica's genome with initial clues to its potential as an invasive pest.</title>
        <authorList>
            <person name="Cucini C."/>
            <person name="Boschi S."/>
            <person name="Funari R."/>
            <person name="Cardaioli E."/>
            <person name="Iannotti N."/>
            <person name="Marturano G."/>
            <person name="Paoli F."/>
            <person name="Bruttini M."/>
            <person name="Carapelli A."/>
            <person name="Frati F."/>
            <person name="Nardi F."/>
        </authorList>
    </citation>
    <scope>NUCLEOTIDE SEQUENCE [LARGE SCALE GENOMIC DNA]</scope>
    <source>
        <strain evidence="3">DMR45628</strain>
    </source>
</reference>
<name>A0AAW1KFI7_POPJA</name>
<dbReference type="PANTHER" id="PTHR19303">
    <property type="entry name" value="TRANSPOSON"/>
    <property type="match status" value="1"/>
</dbReference>
<dbReference type="InterPro" id="IPR013083">
    <property type="entry name" value="Znf_RING/FYVE/PHD"/>
</dbReference>
<dbReference type="GO" id="GO:0005634">
    <property type="term" value="C:nucleus"/>
    <property type="evidence" value="ECO:0007669"/>
    <property type="project" value="UniProtKB-SubCell"/>
</dbReference>